<protein>
    <submittedName>
        <fullName evidence="2">Uncharacterized protein</fullName>
    </submittedName>
</protein>
<gene>
    <name evidence="2" type="ORF">GMRT_14308</name>
</gene>
<dbReference type="AlphaFoldDB" id="A0A4Z1TCD2"/>
<dbReference type="OrthoDB" id="10261909at2759"/>
<evidence type="ECO:0000256" key="1">
    <source>
        <dbReference type="SAM" id="MobiDB-lite"/>
    </source>
</evidence>
<feature type="compositionally biased region" description="Pro residues" evidence="1">
    <location>
        <begin position="104"/>
        <end position="118"/>
    </location>
</feature>
<proteinExistence type="predicted"/>
<name>A0A4Z1TCD2_GIAMU</name>
<organism evidence="2 3">
    <name type="scientific">Giardia muris</name>
    <dbReference type="NCBI Taxonomy" id="5742"/>
    <lineage>
        <taxon>Eukaryota</taxon>
        <taxon>Metamonada</taxon>
        <taxon>Diplomonadida</taxon>
        <taxon>Hexamitidae</taxon>
        <taxon>Giardiinae</taxon>
        <taxon>Giardia</taxon>
    </lineage>
</organism>
<feature type="compositionally biased region" description="Basic and acidic residues" evidence="1">
    <location>
        <begin position="119"/>
        <end position="133"/>
    </location>
</feature>
<dbReference type="Proteomes" id="UP000315496">
    <property type="component" value="Chromosome 1"/>
</dbReference>
<dbReference type="VEuPathDB" id="GiardiaDB:GMRT_14308"/>
<feature type="compositionally biased region" description="Low complexity" evidence="1">
    <location>
        <begin position="10"/>
        <end position="26"/>
    </location>
</feature>
<comment type="caution">
    <text evidence="2">The sequence shown here is derived from an EMBL/GenBank/DDBJ whole genome shotgun (WGS) entry which is preliminary data.</text>
</comment>
<evidence type="ECO:0000313" key="2">
    <source>
        <dbReference type="EMBL" id="TNJ30151.1"/>
    </source>
</evidence>
<keyword evidence="3" id="KW-1185">Reference proteome</keyword>
<reference evidence="2 3" key="1">
    <citation type="submission" date="2019-05" db="EMBL/GenBank/DDBJ databases">
        <title>The compact genome of Giardia muris reveals important steps in the evolution of intestinal protozoan parasites.</title>
        <authorList>
            <person name="Xu F."/>
            <person name="Jimenez-Gonzalez A."/>
            <person name="Einarsson E."/>
            <person name="Astvaldsson A."/>
            <person name="Peirasmaki D."/>
            <person name="Eckmann L."/>
            <person name="Andersson J.O."/>
            <person name="Svard S.G."/>
            <person name="Jerlstrom-Hultqvist J."/>
        </authorList>
    </citation>
    <scope>NUCLEOTIDE SEQUENCE [LARGE SCALE GENOMIC DNA]</scope>
    <source>
        <strain evidence="2 3">Roberts-Thomson</strain>
    </source>
</reference>
<evidence type="ECO:0000313" key="3">
    <source>
        <dbReference type="Proteomes" id="UP000315496"/>
    </source>
</evidence>
<feature type="region of interest" description="Disordered" evidence="1">
    <location>
        <begin position="101"/>
        <end position="133"/>
    </location>
</feature>
<accession>A0A4Z1TCD2</accession>
<feature type="region of interest" description="Disordered" evidence="1">
    <location>
        <begin position="1"/>
        <end position="35"/>
    </location>
</feature>
<sequence>MPSRSDTEYSEYSGSYDSEYSGTDSSPSGEAGGFRLGNVPAEVSFSLGAYCRILIKPGMPYVITVETDYPSEGPQSLKVQLDKKGCQVDQTGQVRVTPIISAPEPAPVPAPAPVTEPPPAEKRRLNPREFYRA</sequence>
<dbReference type="EMBL" id="VDLU01000001">
    <property type="protein sequence ID" value="TNJ30151.1"/>
    <property type="molecule type" value="Genomic_DNA"/>
</dbReference>